<feature type="domain" description="NB-ARC" evidence="4">
    <location>
        <begin position="207"/>
        <end position="278"/>
    </location>
</feature>
<dbReference type="InterPro" id="IPR002182">
    <property type="entry name" value="NB-ARC"/>
</dbReference>
<dbReference type="EnsemblPlants" id="QL05p087951:mrna">
    <property type="protein sequence ID" value="QL05p087951:mrna:CDS:1"/>
    <property type="gene ID" value="QL05p087951"/>
</dbReference>
<dbReference type="InterPro" id="IPR027417">
    <property type="entry name" value="P-loop_NTPase"/>
</dbReference>
<dbReference type="EMBL" id="LRBV02000005">
    <property type="status" value="NOT_ANNOTATED_CDS"/>
    <property type="molecule type" value="Genomic_DNA"/>
</dbReference>
<reference evidence="6 7" key="1">
    <citation type="journal article" date="2016" name="G3 (Bethesda)">
        <title>First Draft Assembly and Annotation of the Genome of a California Endemic Oak Quercus lobata Nee (Fagaceae).</title>
        <authorList>
            <person name="Sork V.L."/>
            <person name="Fitz-Gibbon S.T."/>
            <person name="Puiu D."/>
            <person name="Crepeau M."/>
            <person name="Gugger P.F."/>
            <person name="Sherman R."/>
            <person name="Stevens K."/>
            <person name="Langley C.H."/>
            <person name="Pellegrini M."/>
            <person name="Salzberg S.L."/>
        </authorList>
    </citation>
    <scope>NUCLEOTIDE SEQUENCE [LARGE SCALE GENOMIC DNA]</scope>
    <source>
        <strain evidence="6 7">cv. SW786</strain>
    </source>
</reference>
<evidence type="ECO:0000256" key="3">
    <source>
        <dbReference type="ARBA" id="ARBA00022821"/>
    </source>
</evidence>
<dbReference type="AlphaFoldDB" id="A0A7N2LV01"/>
<keyword evidence="7" id="KW-1185">Reference proteome</keyword>
<dbReference type="GO" id="GO:0006952">
    <property type="term" value="P:defense response"/>
    <property type="evidence" value="ECO:0007669"/>
    <property type="project" value="UniProtKB-KW"/>
</dbReference>
<dbReference type="Pfam" id="PF18052">
    <property type="entry name" value="Rx_N"/>
    <property type="match status" value="1"/>
</dbReference>
<feature type="domain" description="Disease resistance N-terminal" evidence="5">
    <location>
        <begin position="12"/>
        <end position="98"/>
    </location>
</feature>
<name>A0A7N2LV01_QUELO</name>
<evidence type="ECO:0000256" key="2">
    <source>
        <dbReference type="ARBA" id="ARBA00022741"/>
    </source>
</evidence>
<keyword evidence="2" id="KW-0547">Nucleotide-binding</keyword>
<dbReference type="Proteomes" id="UP000594261">
    <property type="component" value="Chromosome 5"/>
</dbReference>
<dbReference type="Gramene" id="QL05p087951:mrna">
    <property type="protein sequence ID" value="QL05p087951:mrna:CDS:1"/>
    <property type="gene ID" value="QL05p087951"/>
</dbReference>
<dbReference type="Pfam" id="PF00931">
    <property type="entry name" value="NB-ARC"/>
    <property type="match status" value="1"/>
</dbReference>
<evidence type="ECO:0000313" key="6">
    <source>
        <dbReference type="EnsemblPlants" id="QL05p087951:mrna:CDS:1"/>
    </source>
</evidence>
<dbReference type="PANTHER" id="PTHR19338:SF37">
    <property type="entry name" value="DISEASE RESISTANCE PROTEIN RGA4"/>
    <property type="match status" value="1"/>
</dbReference>
<dbReference type="Gene3D" id="3.40.50.300">
    <property type="entry name" value="P-loop containing nucleotide triphosphate hydrolases"/>
    <property type="match status" value="1"/>
</dbReference>
<evidence type="ECO:0000313" key="7">
    <source>
        <dbReference type="Proteomes" id="UP000594261"/>
    </source>
</evidence>
<dbReference type="SUPFAM" id="SSF52540">
    <property type="entry name" value="P-loop containing nucleoside triphosphate hydrolases"/>
    <property type="match status" value="1"/>
</dbReference>
<dbReference type="InterPro" id="IPR041118">
    <property type="entry name" value="Rx_N"/>
</dbReference>
<dbReference type="Gene3D" id="1.20.5.4130">
    <property type="match status" value="1"/>
</dbReference>
<dbReference type="GO" id="GO:0043531">
    <property type="term" value="F:ADP binding"/>
    <property type="evidence" value="ECO:0007669"/>
    <property type="project" value="InterPro"/>
</dbReference>
<dbReference type="OMA" id="CILMHII"/>
<sequence length="288" mass="32807">MADALLSLATDLLKQLGSIAVQQAQQEINLIVGVDEEIEKLSNSFKIVQAMLNDAEERQWTEAAVKLWLDQLRDMYYMMDDVLDKWNTARIKSKIQKEEERAVTNNNPAALKKKVPCSFFPSLSCCFRQVDNLSLRHEIGHKIENLKQTLDNILKDKVTYGFDLTRHSYVEVERTTTTSFVDVSDIIGRDDYRDELLSNLLGVGSQEERNPRVISLVGMGGIGKTTLSQLAYNHLEVIAKFQKRMWVCVSDPFDQCTVAKAIIQEASPGHESLNNITEFETLWVKFML</sequence>
<evidence type="ECO:0000259" key="4">
    <source>
        <dbReference type="Pfam" id="PF00931"/>
    </source>
</evidence>
<dbReference type="PANTHER" id="PTHR19338">
    <property type="entry name" value="TRANSLOCASE OF INNER MITOCHONDRIAL MEMBRANE 13 HOMOLOG"/>
    <property type="match status" value="1"/>
</dbReference>
<keyword evidence="1" id="KW-0677">Repeat</keyword>
<evidence type="ECO:0000256" key="1">
    <source>
        <dbReference type="ARBA" id="ARBA00022737"/>
    </source>
</evidence>
<protein>
    <submittedName>
        <fullName evidence="6">Uncharacterized protein</fullName>
    </submittedName>
</protein>
<reference evidence="6" key="2">
    <citation type="submission" date="2021-01" db="UniProtKB">
        <authorList>
            <consortium name="EnsemblPlants"/>
        </authorList>
    </citation>
    <scope>IDENTIFICATION</scope>
</reference>
<proteinExistence type="predicted"/>
<dbReference type="InParanoid" id="A0A7N2LV01"/>
<organism evidence="6 7">
    <name type="scientific">Quercus lobata</name>
    <name type="common">Valley oak</name>
    <dbReference type="NCBI Taxonomy" id="97700"/>
    <lineage>
        <taxon>Eukaryota</taxon>
        <taxon>Viridiplantae</taxon>
        <taxon>Streptophyta</taxon>
        <taxon>Embryophyta</taxon>
        <taxon>Tracheophyta</taxon>
        <taxon>Spermatophyta</taxon>
        <taxon>Magnoliopsida</taxon>
        <taxon>eudicotyledons</taxon>
        <taxon>Gunneridae</taxon>
        <taxon>Pentapetalae</taxon>
        <taxon>rosids</taxon>
        <taxon>fabids</taxon>
        <taxon>Fagales</taxon>
        <taxon>Fagaceae</taxon>
        <taxon>Quercus</taxon>
    </lineage>
</organism>
<evidence type="ECO:0000259" key="5">
    <source>
        <dbReference type="Pfam" id="PF18052"/>
    </source>
</evidence>
<keyword evidence="3" id="KW-0611">Plant defense</keyword>
<accession>A0A7N2LV01</accession>